<dbReference type="RefSeq" id="WP_007021221.1">
    <property type="nucleotide sequence ID" value="NZ_CH724125.1"/>
</dbReference>
<dbReference type="Gene3D" id="3.40.50.150">
    <property type="entry name" value="Vaccinia Virus protein VP39"/>
    <property type="match status" value="1"/>
</dbReference>
<dbReference type="InterPro" id="IPR029063">
    <property type="entry name" value="SAM-dependent_MTases_sf"/>
</dbReference>
<dbReference type="InterPro" id="IPR008854">
    <property type="entry name" value="TPMT"/>
</dbReference>
<protein>
    <recommendedName>
        <fullName evidence="4 9">Thiopurine S-methyltransferase</fullName>
        <ecNumber evidence="4 9">2.1.1.67</ecNumber>
    </recommendedName>
    <alternativeName>
        <fullName evidence="9">Thiopurine methyltransferase</fullName>
    </alternativeName>
</protein>
<dbReference type="EC" id="2.1.1.67" evidence="4 9"/>
<comment type="similarity">
    <text evidence="3 9">Belongs to the class I-like SAM-binding methyltransferase superfamily. TPMT family.</text>
</comment>
<comment type="caution">
    <text evidence="10">The sequence shown here is derived from an EMBL/GenBank/DDBJ whole genome shotgun (WGS) entry which is preliminary data.</text>
</comment>
<reference evidence="10 11" key="1">
    <citation type="submission" date="2006-02" db="EMBL/GenBank/DDBJ databases">
        <authorList>
            <person name="Pinhassi J."/>
            <person name="Pedros-Alio C."/>
            <person name="Ferriera S."/>
            <person name="Johnson J."/>
            <person name="Kravitz S."/>
            <person name="Halpern A."/>
            <person name="Remington K."/>
            <person name="Beeson K."/>
            <person name="Tran B."/>
            <person name="Rogers Y.-H."/>
            <person name="Friedman R."/>
            <person name="Venter J.C."/>
        </authorList>
    </citation>
    <scope>NUCLEOTIDE SEQUENCE [LARGE SCALE GENOMIC DNA]</scope>
    <source>
        <strain evidence="10 11">MED92</strain>
    </source>
</reference>
<sequence>MEHDFWHQRWSEGRIGFHQSEINSLLLSNWQSLDLAEGSRVFVPLCGKSKDLLWLREQGYQVVGNELSDAASDAFFKENNLLPERVSAFGYEIRSVDKLLLMTGDFFALRPDHLEGMAAVYDRAALIALPPEMRQQYAQKMCKVLPEGVKMLLITLEFEGDSGPPFSVPGQELESLYGGRFKLTRLQESMEGDRTEVCWLLVDKG</sequence>
<evidence type="ECO:0000313" key="11">
    <source>
        <dbReference type="Proteomes" id="UP000002171"/>
    </source>
</evidence>
<evidence type="ECO:0000256" key="6">
    <source>
        <dbReference type="ARBA" id="ARBA00022603"/>
    </source>
</evidence>
<dbReference type="SUPFAM" id="SSF53335">
    <property type="entry name" value="S-adenosyl-L-methionine-dependent methyltransferases"/>
    <property type="match status" value="1"/>
</dbReference>
<dbReference type="OrthoDB" id="9778208at2"/>
<dbReference type="PANTHER" id="PTHR10259">
    <property type="entry name" value="THIOPURINE S-METHYLTRANSFERASE"/>
    <property type="match status" value="1"/>
</dbReference>
<dbReference type="Proteomes" id="UP000002171">
    <property type="component" value="Unassembled WGS sequence"/>
</dbReference>
<feature type="binding site" evidence="9">
    <location>
        <position position="66"/>
    </location>
    <ligand>
        <name>S-adenosyl-L-methionine</name>
        <dbReference type="ChEBI" id="CHEBI:59789"/>
    </ligand>
</feature>
<proteinExistence type="inferred from homology"/>
<evidence type="ECO:0000256" key="8">
    <source>
        <dbReference type="ARBA" id="ARBA00022691"/>
    </source>
</evidence>
<keyword evidence="11" id="KW-1185">Reference proteome</keyword>
<keyword evidence="5 9" id="KW-0963">Cytoplasm</keyword>
<dbReference type="NCBIfam" id="NF009732">
    <property type="entry name" value="PRK13255.1"/>
    <property type="match status" value="1"/>
</dbReference>
<dbReference type="FunFam" id="3.40.50.150:FF:000101">
    <property type="entry name" value="Thiopurine S-methyltransferase"/>
    <property type="match status" value="1"/>
</dbReference>
<dbReference type="NCBIfam" id="TIGR03840">
    <property type="entry name" value="TMPT_Se_Te"/>
    <property type="match status" value="1"/>
</dbReference>
<accession>A0A7U8C4Q5</accession>
<dbReference type="PROSITE" id="PS51585">
    <property type="entry name" value="SAM_MT_TPMT"/>
    <property type="match status" value="1"/>
</dbReference>
<dbReference type="InterPro" id="IPR022474">
    <property type="entry name" value="Thiopur_S-MeTfrase_Se/Te_detox"/>
</dbReference>
<evidence type="ECO:0000313" key="10">
    <source>
        <dbReference type="EMBL" id="EAR61487.1"/>
    </source>
</evidence>
<comment type="catalytic activity">
    <reaction evidence="1 9">
        <text>S-adenosyl-L-methionine + a thiopurine = S-adenosyl-L-homocysteine + a thiopurine S-methylether.</text>
        <dbReference type="EC" id="2.1.1.67"/>
    </reaction>
</comment>
<dbReference type="GO" id="GO:0010038">
    <property type="term" value="P:response to metal ion"/>
    <property type="evidence" value="ECO:0007669"/>
    <property type="project" value="InterPro"/>
</dbReference>
<evidence type="ECO:0000256" key="9">
    <source>
        <dbReference type="HAMAP-Rule" id="MF_00812"/>
    </source>
</evidence>
<evidence type="ECO:0000256" key="4">
    <source>
        <dbReference type="ARBA" id="ARBA00011905"/>
    </source>
</evidence>
<dbReference type="PANTHER" id="PTHR10259:SF11">
    <property type="entry name" value="THIOPURINE S-METHYLTRANSFERASE"/>
    <property type="match status" value="1"/>
</dbReference>
<keyword evidence="6 9" id="KW-0489">Methyltransferase</keyword>
<dbReference type="HAMAP" id="MF_00812">
    <property type="entry name" value="Thiopur_methtran"/>
    <property type="match status" value="1"/>
</dbReference>
<feature type="binding site" evidence="9">
    <location>
        <position position="123"/>
    </location>
    <ligand>
        <name>S-adenosyl-L-methionine</name>
        <dbReference type="ChEBI" id="CHEBI:59789"/>
    </ligand>
</feature>
<keyword evidence="8 9" id="KW-0949">S-adenosyl-L-methionine</keyword>
<keyword evidence="7 9" id="KW-0808">Transferase</keyword>
<dbReference type="InterPro" id="IPR025835">
    <property type="entry name" value="Thiopurine_S-MeTrfase"/>
</dbReference>
<dbReference type="GO" id="GO:0008119">
    <property type="term" value="F:thiopurine S-methyltransferase activity"/>
    <property type="evidence" value="ECO:0007669"/>
    <property type="project" value="UniProtKB-UniRule"/>
</dbReference>
<comment type="subcellular location">
    <subcellularLocation>
        <location evidence="2 9">Cytoplasm</location>
    </subcellularLocation>
</comment>
<name>A0A7U8C4Q5_NEPCE</name>
<evidence type="ECO:0000256" key="7">
    <source>
        <dbReference type="ARBA" id="ARBA00022679"/>
    </source>
</evidence>
<evidence type="ECO:0000256" key="5">
    <source>
        <dbReference type="ARBA" id="ARBA00022490"/>
    </source>
</evidence>
<feature type="binding site" evidence="9">
    <location>
        <position position="10"/>
    </location>
    <ligand>
        <name>S-adenosyl-L-methionine</name>
        <dbReference type="ChEBI" id="CHEBI:59789"/>
    </ligand>
</feature>
<dbReference type="GO" id="GO:0032259">
    <property type="term" value="P:methylation"/>
    <property type="evidence" value="ECO:0007669"/>
    <property type="project" value="UniProtKB-KW"/>
</dbReference>
<evidence type="ECO:0000256" key="1">
    <source>
        <dbReference type="ARBA" id="ARBA00000903"/>
    </source>
</evidence>
<organism evidence="10 11">
    <name type="scientific">Neptuniibacter caesariensis</name>
    <dbReference type="NCBI Taxonomy" id="207954"/>
    <lineage>
        <taxon>Bacteria</taxon>
        <taxon>Pseudomonadati</taxon>
        <taxon>Pseudomonadota</taxon>
        <taxon>Gammaproteobacteria</taxon>
        <taxon>Oceanospirillales</taxon>
        <taxon>Oceanospirillaceae</taxon>
        <taxon>Neptuniibacter</taxon>
    </lineage>
</organism>
<dbReference type="AlphaFoldDB" id="A0A7U8C4Q5"/>
<dbReference type="PIRSF" id="PIRSF023956">
    <property type="entry name" value="Thiopurine_S-methyltransferase"/>
    <property type="match status" value="1"/>
</dbReference>
<dbReference type="GO" id="GO:0005737">
    <property type="term" value="C:cytoplasm"/>
    <property type="evidence" value="ECO:0007669"/>
    <property type="project" value="UniProtKB-SubCell"/>
</dbReference>
<evidence type="ECO:0000256" key="2">
    <source>
        <dbReference type="ARBA" id="ARBA00004496"/>
    </source>
</evidence>
<gene>
    <name evidence="9" type="primary">tpm</name>
    <name evidence="10" type="ORF">MED92_18313</name>
</gene>
<dbReference type="EMBL" id="AAOW01000008">
    <property type="protein sequence ID" value="EAR61487.1"/>
    <property type="molecule type" value="Genomic_DNA"/>
</dbReference>
<dbReference type="Pfam" id="PF05724">
    <property type="entry name" value="TPMT"/>
    <property type="match status" value="1"/>
</dbReference>
<feature type="binding site" evidence="9">
    <location>
        <position position="45"/>
    </location>
    <ligand>
        <name>S-adenosyl-L-methionine</name>
        <dbReference type="ChEBI" id="CHEBI:59789"/>
    </ligand>
</feature>
<evidence type="ECO:0000256" key="3">
    <source>
        <dbReference type="ARBA" id="ARBA00008145"/>
    </source>
</evidence>